<sequence>MSHSPKRRKLSTSSKASGNPQFSKSKEDNSTMNKGDRSAEISLASGLYKSNLFKLQLDELLADLRPNYDKQVSRLQDTLHKLKEIIENIPERPANAPLDAEKELRNTHGVIVPYPQPRPGRDTKYSVSYSKPVNVNVVGSFALRTGAKSVGPLTVDIAVTMPKQLFQEKDYTNYRFFQKRAYYIACLAAGIKETKGLSLDIKFDLQDGDSLRPVIVLTPAETPKYSKSSKPQIRIITAVEDTLFPISRTLPMKNNIRQGASETAEQKEPTPFYNAALRSEATVAQFHKGLYSAARNCESFRDGCILGRTWLQQRGFGSSLQAGGFGGFEWTALMSLLFEGGGPNGKPVLLKSYSSYQLFKATIQFIAGRDLTNPLLLFCQDLQTPGDGPVLYDGAKGLNVLYKMTPSSYEFLRREAGNTLKMLNESRDDNFEKVFIFKVNEPLFRFDRIATLPLANSNNALQALHNHRAIYDVLKRAFNDRADLIYLFGSRVEPWSVEAKASRKAAGASLHVGLLLNADNAARVVDHGPFAEEKEEAASFRSFWGEKAELRRFKDGSIRESLVWSDQPSSSSIVHQILTYILQRHFDCPESELAYIGDEYDEKLRSKGDGVLLYSSPPFQTIADAFSSLEKSIQSMDEVPLTVRHLAPASPFLRYTALRAQAVSGAGQEAVDVVLQFESSTRWPDDLVAIQMTKMAFLVRIGDCLKSSGTASSCRVGLENESSPILNSAFLEIVHESGVTFHLRIHHDREQTLLERQLKEKGPRSQAKQEIAYALSEYKRQFIHSPRLTQAIRTLCTRFPLLSPTIRLLKHWFDCHLFAGHISEELIELLAARVFTQPFPWETPSSIMVGFLRTLHLISRWDWQQEPLMVDLSGGLDNETMETIRTRFAAWRNVDPAMNSVVLFVASDVDTEGVTWTQHEMPPKVVAARMSTLAKAAVKLVREKSYVLNIFDIFHTSLAPYDFILNLRPGVSDGGSAPSRYKNLQEQDASRGSRRAGAVKSLVRDLQSCYSPHLHFFYGGEQGDVIAGIWNPQTLKPKTWNLKMAYSTSPSVSDDTEQLGDEVVVINRAAILNEISRLGTLLVDSIETGQHLG</sequence>
<dbReference type="Proteomes" id="UP001177260">
    <property type="component" value="Unassembled WGS sequence"/>
</dbReference>
<name>A0ACC3B8L1_9EURO</name>
<accession>A0ACC3B8L1</accession>
<protein>
    <submittedName>
        <fullName evidence="1">U3 snoRNP protein</fullName>
    </submittedName>
</protein>
<comment type="caution">
    <text evidence="1">The sequence shown here is derived from an EMBL/GenBank/DDBJ whole genome shotgun (WGS) entry which is preliminary data.</text>
</comment>
<evidence type="ECO:0000313" key="1">
    <source>
        <dbReference type="EMBL" id="KAK1146706.1"/>
    </source>
</evidence>
<evidence type="ECO:0000313" key="2">
    <source>
        <dbReference type="Proteomes" id="UP001177260"/>
    </source>
</evidence>
<organism evidence="1 2">
    <name type="scientific">Aspergillus melleus</name>
    <dbReference type="NCBI Taxonomy" id="138277"/>
    <lineage>
        <taxon>Eukaryota</taxon>
        <taxon>Fungi</taxon>
        <taxon>Dikarya</taxon>
        <taxon>Ascomycota</taxon>
        <taxon>Pezizomycotina</taxon>
        <taxon>Eurotiomycetes</taxon>
        <taxon>Eurotiomycetidae</taxon>
        <taxon>Eurotiales</taxon>
        <taxon>Aspergillaceae</taxon>
        <taxon>Aspergillus</taxon>
        <taxon>Aspergillus subgen. Circumdati</taxon>
    </lineage>
</organism>
<reference evidence="1 2" key="1">
    <citation type="journal article" date="2023" name="ACS Omega">
        <title>Identification of the Neoaspergillic Acid Biosynthesis Gene Cluster by Establishing an In Vitro CRISPR-Ribonucleoprotein Genetic System in Aspergillus melleus.</title>
        <authorList>
            <person name="Yuan B."/>
            <person name="Grau M.F."/>
            <person name="Murata R.M."/>
            <person name="Torok T."/>
            <person name="Venkateswaran K."/>
            <person name="Stajich J.E."/>
            <person name="Wang C.C.C."/>
        </authorList>
    </citation>
    <scope>NUCLEOTIDE SEQUENCE [LARGE SCALE GENOMIC DNA]</scope>
    <source>
        <strain evidence="1 2">IMV 1140</strain>
    </source>
</reference>
<keyword evidence="2" id="KW-1185">Reference proteome</keyword>
<gene>
    <name evidence="1" type="primary">UTP22</name>
    <name evidence="1" type="ORF">N8T08_002779</name>
</gene>
<dbReference type="EMBL" id="JAOPJF010000016">
    <property type="protein sequence ID" value="KAK1146706.1"/>
    <property type="molecule type" value="Genomic_DNA"/>
</dbReference>
<proteinExistence type="predicted"/>